<name>A0A8S1A2Q7_ARCPL</name>
<evidence type="ECO:0000313" key="3">
    <source>
        <dbReference type="EMBL" id="CAB3238676.1"/>
    </source>
</evidence>
<dbReference type="Proteomes" id="UP000494106">
    <property type="component" value="Unassembled WGS sequence"/>
</dbReference>
<dbReference type="AlphaFoldDB" id="A0A8S1A2Q7"/>
<feature type="compositionally biased region" description="Polar residues" evidence="1">
    <location>
        <begin position="96"/>
        <end position="107"/>
    </location>
</feature>
<evidence type="ECO:0000313" key="5">
    <source>
        <dbReference type="Proteomes" id="UP000494256"/>
    </source>
</evidence>
<dbReference type="Proteomes" id="UP000494256">
    <property type="component" value="Unassembled WGS sequence"/>
</dbReference>
<evidence type="ECO:0000313" key="4">
    <source>
        <dbReference type="Proteomes" id="UP000494106"/>
    </source>
</evidence>
<organism evidence="3 4">
    <name type="scientific">Arctia plantaginis</name>
    <name type="common">Wood tiger moth</name>
    <name type="synonym">Phalaena plantaginis</name>
    <dbReference type="NCBI Taxonomy" id="874455"/>
    <lineage>
        <taxon>Eukaryota</taxon>
        <taxon>Metazoa</taxon>
        <taxon>Ecdysozoa</taxon>
        <taxon>Arthropoda</taxon>
        <taxon>Hexapoda</taxon>
        <taxon>Insecta</taxon>
        <taxon>Pterygota</taxon>
        <taxon>Neoptera</taxon>
        <taxon>Endopterygota</taxon>
        <taxon>Lepidoptera</taxon>
        <taxon>Glossata</taxon>
        <taxon>Ditrysia</taxon>
        <taxon>Noctuoidea</taxon>
        <taxon>Erebidae</taxon>
        <taxon>Arctiinae</taxon>
        <taxon>Arctia</taxon>
    </lineage>
</organism>
<feature type="region of interest" description="Disordered" evidence="1">
    <location>
        <begin position="68"/>
        <end position="140"/>
    </location>
</feature>
<proteinExistence type="predicted"/>
<dbReference type="EMBL" id="CADEBC010000498">
    <property type="protein sequence ID" value="CAB3238676.1"/>
    <property type="molecule type" value="Genomic_DNA"/>
</dbReference>
<protein>
    <submittedName>
        <fullName evidence="3">Uncharacterized protein</fullName>
    </submittedName>
</protein>
<gene>
    <name evidence="3" type="ORF">APLA_LOCUS7496</name>
    <name evidence="2" type="ORF">APLA_LOCUS7613</name>
</gene>
<accession>A0A8S1A2Q7</accession>
<dbReference type="OrthoDB" id="7456256at2759"/>
<sequence>MVNGDIAIVVDVEAMKVALKPLNLPVNKAKITNNVPKMENRSTQTEISIWGKNKIVSSLYCPLTAQQRPKSKSIISRVAPESTKEKKYKAKRGATKPNTKVENLNAPSSKLKESKPKKMSSGKRASRQKKCTQKPKLKYL</sequence>
<evidence type="ECO:0000313" key="2">
    <source>
        <dbReference type="EMBL" id="CAB3237005.1"/>
    </source>
</evidence>
<reference evidence="4 5" key="1">
    <citation type="submission" date="2020-04" db="EMBL/GenBank/DDBJ databases">
        <authorList>
            <person name="Wallbank WR R."/>
            <person name="Pardo Diaz C."/>
            <person name="Kozak K."/>
            <person name="Martin S."/>
            <person name="Jiggins C."/>
            <person name="Moest M."/>
            <person name="Warren A I."/>
            <person name="Byers J.R.P. K."/>
            <person name="Montejo-Kovacevich G."/>
            <person name="Yen C E."/>
        </authorList>
    </citation>
    <scope>NUCLEOTIDE SEQUENCE [LARGE SCALE GENOMIC DNA]</scope>
</reference>
<dbReference type="EMBL" id="CADEBD010000303">
    <property type="protein sequence ID" value="CAB3237005.1"/>
    <property type="molecule type" value="Genomic_DNA"/>
</dbReference>
<evidence type="ECO:0000256" key="1">
    <source>
        <dbReference type="SAM" id="MobiDB-lite"/>
    </source>
</evidence>
<feature type="compositionally biased region" description="Basic residues" evidence="1">
    <location>
        <begin position="117"/>
        <end position="140"/>
    </location>
</feature>
<comment type="caution">
    <text evidence="3">The sequence shown here is derived from an EMBL/GenBank/DDBJ whole genome shotgun (WGS) entry which is preliminary data.</text>
</comment>
<keyword evidence="4" id="KW-1185">Reference proteome</keyword>